<dbReference type="Proteomes" id="UP000016702">
    <property type="component" value="Chromosome"/>
</dbReference>
<dbReference type="NCBIfam" id="NF041559">
    <property type="entry name" value="BTH_I2691_fam"/>
    <property type="match status" value="1"/>
</dbReference>
<keyword evidence="4" id="KW-1185">Reference proteome</keyword>
<feature type="domain" description="Toxin VasX N-terminal region" evidence="2">
    <location>
        <begin position="109"/>
        <end position="253"/>
    </location>
</feature>
<proteinExistence type="predicted"/>
<sequence>MGMRLGLVWHPSRTGLPHMEMALLGKQGQGGSELRDEWEFIRRYMEEGPHAVPRPRLSTQLPSPIQAFSAQFEGLGRFFRKSSWLFKVILLMVWPAYRPALRNSPVANCTRRFELLPLRYAAIGGNPAQRARLPKLPSYLSPFSDVAEMTHSSYAIRPLREGFLYLLIKRHSAPAYEWHSQYRVAPNGSLLYISADAPWEPAPSAGNLDEIIRSFGWTITLYDLDDIQELRPLFSPSPLTPRMLDSCRLLEDEYRSSLPAIDIARFIQPSDAPPQPHVLKHDQLSWVADFKAQDDTDLQALLDLQPFNNDQIVSPHASRQALAPLMNQSKPRGAAIVIEDAIGITQELNAWRNAAVDDVKTRWLERTVEPGVDNERKLLVAQSFLEIEKLYPQMMAEQIVKREVMAENIRNQPYVHAEIYAFSERARQQADAHDERMKPHLAQFERDVRAKVQARQEAGEFSKKFDQKYGHLVDRQAMHDQLEAFEQAMQHAQQAAEDRAKDHARWVVSERLLQALDRYDNADLINGLAFAEQTGQCVIGMELSEWGTKVLDHWWRSDVADRANLAIRGISYNQDDIREELAALLQAAKAEPPAEFNFTLAEGLAKRAHAAANAFERLNALYEELQKRNSSVSIGLYGWYVALGRQVLRTGAPSSVDRALHHGLRLALFASVHETAVEIRVSEAARSGQPINPQRSGGQIARYLDQAWAEGLMQADNKQSDFYKVRAAGLICLIEGMLMAFKARELPDSDARIKTELMAAAMTTAAAGFEIGASYVDQVVTRYGTNSVTGKGAAATLGRLKLWGAGLAGVGGSLLAWWDFTDWLENFNDSHAGHTKLTQKKSRLLATTYLVRGMATITLSLAEIGTAIAVAKPFFDYLSQNAKTKLAKTLSTSLGALAAKLGTQAARLLLARLILGAFWIGIVLTVIIYIFEDDALEKWCKRSSFRLAKNSKPFEEHEELNTLHSAFSEVL</sequence>
<organism evidence="3 4">
    <name type="scientific">Pseudomonas putida NBRC 14164</name>
    <dbReference type="NCBI Taxonomy" id="1211579"/>
    <lineage>
        <taxon>Bacteria</taxon>
        <taxon>Pseudomonadati</taxon>
        <taxon>Pseudomonadota</taxon>
        <taxon>Gammaproteobacteria</taxon>
        <taxon>Pseudomonadales</taxon>
        <taxon>Pseudomonadaceae</taxon>
        <taxon>Pseudomonas</taxon>
    </lineage>
</organism>
<evidence type="ECO:0000259" key="2">
    <source>
        <dbReference type="Pfam" id="PF20249"/>
    </source>
</evidence>
<protein>
    <recommendedName>
        <fullName evidence="2">Toxin VasX N-terminal region domain-containing protein</fullName>
    </recommendedName>
</protein>
<evidence type="ECO:0000313" key="3">
    <source>
        <dbReference type="EMBL" id="BAN54633.1"/>
    </source>
</evidence>
<keyword evidence="1" id="KW-0472">Membrane</keyword>
<dbReference type="Pfam" id="PF20249">
    <property type="entry name" value="VasX_N"/>
    <property type="match status" value="1"/>
</dbReference>
<keyword evidence="1" id="KW-1133">Transmembrane helix</keyword>
<evidence type="ECO:0000313" key="4">
    <source>
        <dbReference type="Proteomes" id="UP000016702"/>
    </source>
</evidence>
<dbReference type="InterPro" id="IPR048126">
    <property type="entry name" value="Toxin_VasX"/>
</dbReference>
<dbReference type="EMBL" id="AP013070">
    <property type="protein sequence ID" value="BAN54633.1"/>
    <property type="molecule type" value="Genomic_DNA"/>
</dbReference>
<keyword evidence="1" id="KW-0812">Transmembrane</keyword>
<dbReference type="CDD" id="cd20707">
    <property type="entry name" value="MIX_III"/>
    <property type="match status" value="1"/>
</dbReference>
<feature type="transmembrane region" description="Helical" evidence="1">
    <location>
        <begin position="909"/>
        <end position="931"/>
    </location>
</feature>
<gene>
    <name evidence="3" type="ORF">PP4_27800</name>
</gene>
<accession>A0ABN5ULU5</accession>
<dbReference type="InterPro" id="IPR046864">
    <property type="entry name" value="VasX_N"/>
</dbReference>
<name>A0ABN5ULU5_PSEPU</name>
<reference evidence="3 4" key="1">
    <citation type="journal article" date="2014" name="Genome Announc.">
        <title>The Complete Genome Sequence of Pseudomonas putida NBRC 14164T Confirms High Intraspecies Variation.</title>
        <authorList>
            <person name="Ohji S."/>
            <person name="Yamazoe A."/>
            <person name="Hosoyama A."/>
            <person name="Tsuchikane K."/>
            <person name="Ezaki T."/>
            <person name="Fujita N."/>
        </authorList>
    </citation>
    <scope>NUCLEOTIDE SEQUENCE [LARGE SCALE GENOMIC DNA]</scope>
    <source>
        <strain evidence="3 4">NBRC 14164</strain>
    </source>
</reference>
<evidence type="ECO:0000256" key="1">
    <source>
        <dbReference type="SAM" id="Phobius"/>
    </source>
</evidence>